<evidence type="ECO:0000256" key="4">
    <source>
        <dbReference type="ARBA" id="ARBA00023002"/>
    </source>
</evidence>
<dbReference type="Pfam" id="PF02781">
    <property type="entry name" value="G6PD_C"/>
    <property type="match status" value="1"/>
</dbReference>
<organism evidence="9 10">
    <name type="scientific">Alloacidobacterium dinghuense</name>
    <dbReference type="NCBI Taxonomy" id="2763107"/>
    <lineage>
        <taxon>Bacteria</taxon>
        <taxon>Pseudomonadati</taxon>
        <taxon>Acidobacteriota</taxon>
        <taxon>Terriglobia</taxon>
        <taxon>Terriglobales</taxon>
        <taxon>Acidobacteriaceae</taxon>
        <taxon>Alloacidobacterium</taxon>
    </lineage>
</organism>
<dbReference type="PIRSF" id="PIRSF000110">
    <property type="entry name" value="G6PD"/>
    <property type="match status" value="1"/>
</dbReference>
<dbReference type="KEGG" id="adin:H7849_15490"/>
<dbReference type="GO" id="GO:0004345">
    <property type="term" value="F:glucose-6-phosphate dehydrogenase activity"/>
    <property type="evidence" value="ECO:0007669"/>
    <property type="project" value="UniProtKB-UniRule"/>
</dbReference>
<dbReference type="InterPro" id="IPR022674">
    <property type="entry name" value="G6P_DH_NAD-bd"/>
</dbReference>
<comment type="pathway">
    <text evidence="1 6">Carbohydrate degradation; pentose phosphate pathway; D-ribulose 5-phosphate from D-glucose 6-phosphate (oxidative stage): step 1/3.</text>
</comment>
<feature type="domain" description="Glucose-6-phosphate dehydrogenase C-terminal" evidence="8">
    <location>
        <begin position="180"/>
        <end position="448"/>
    </location>
</feature>
<evidence type="ECO:0000256" key="1">
    <source>
        <dbReference type="ARBA" id="ARBA00004937"/>
    </source>
</evidence>
<protein>
    <recommendedName>
        <fullName evidence="6">Glucose-6-phosphate 1-dehydrogenase</fullName>
        <shortName evidence="6">G6PD</shortName>
        <ecNumber evidence="6">1.1.1.49</ecNumber>
    </recommendedName>
</protein>
<feature type="active site" description="Proton acceptor" evidence="6">
    <location>
        <position position="230"/>
    </location>
</feature>
<keyword evidence="4 6" id="KW-0560">Oxidoreductase</keyword>
<dbReference type="GO" id="GO:0005829">
    <property type="term" value="C:cytosol"/>
    <property type="evidence" value="ECO:0007669"/>
    <property type="project" value="TreeGrafter"/>
</dbReference>
<dbReference type="EMBL" id="CP060394">
    <property type="protein sequence ID" value="QNI30543.1"/>
    <property type="molecule type" value="Genomic_DNA"/>
</dbReference>
<feature type="domain" description="Glucose-6-phosphate dehydrogenase NAD-binding" evidence="7">
    <location>
        <begin position="10"/>
        <end position="177"/>
    </location>
</feature>
<evidence type="ECO:0000256" key="2">
    <source>
        <dbReference type="ARBA" id="ARBA00022526"/>
    </source>
</evidence>
<comment type="catalytic activity">
    <reaction evidence="6">
        <text>D-glucose 6-phosphate + NADP(+) = 6-phospho-D-glucono-1,5-lactone + NADPH + H(+)</text>
        <dbReference type="Rhea" id="RHEA:15841"/>
        <dbReference type="ChEBI" id="CHEBI:15378"/>
        <dbReference type="ChEBI" id="CHEBI:57783"/>
        <dbReference type="ChEBI" id="CHEBI:57955"/>
        <dbReference type="ChEBI" id="CHEBI:58349"/>
        <dbReference type="ChEBI" id="CHEBI:61548"/>
        <dbReference type="EC" id="1.1.1.49"/>
    </reaction>
</comment>
<gene>
    <name evidence="6 9" type="primary">zwf</name>
    <name evidence="9" type="ORF">H7849_15490</name>
</gene>
<proteinExistence type="inferred from homology"/>
<dbReference type="Gene3D" id="3.30.360.10">
    <property type="entry name" value="Dihydrodipicolinate Reductase, domain 2"/>
    <property type="match status" value="1"/>
</dbReference>
<evidence type="ECO:0000259" key="7">
    <source>
        <dbReference type="Pfam" id="PF00479"/>
    </source>
</evidence>
<dbReference type="GO" id="GO:0009051">
    <property type="term" value="P:pentose-phosphate shunt, oxidative branch"/>
    <property type="evidence" value="ECO:0007669"/>
    <property type="project" value="TreeGrafter"/>
</dbReference>
<accession>A0A7G8BDC3</accession>
<evidence type="ECO:0000259" key="8">
    <source>
        <dbReference type="Pfam" id="PF02781"/>
    </source>
</evidence>
<feature type="binding site" evidence="6">
    <location>
        <position position="316"/>
    </location>
    <ligand>
        <name>substrate</name>
    </ligand>
</feature>
<dbReference type="GO" id="GO:0006006">
    <property type="term" value="P:glucose metabolic process"/>
    <property type="evidence" value="ECO:0007669"/>
    <property type="project" value="UniProtKB-KW"/>
</dbReference>
<comment type="similarity">
    <text evidence="6">Belongs to the glucose-6-phosphate dehydrogenase family.</text>
</comment>
<evidence type="ECO:0000256" key="5">
    <source>
        <dbReference type="ARBA" id="ARBA00023277"/>
    </source>
</evidence>
<dbReference type="InterPro" id="IPR001282">
    <property type="entry name" value="G6P_DH"/>
</dbReference>
<dbReference type="NCBIfam" id="TIGR00871">
    <property type="entry name" value="zwf"/>
    <property type="match status" value="1"/>
</dbReference>
<comment type="function">
    <text evidence="6">Catalyzes the oxidation of glucose 6-phosphate to 6-phosphogluconolactone.</text>
</comment>
<dbReference type="HAMAP" id="MF_00966">
    <property type="entry name" value="G6PD"/>
    <property type="match status" value="1"/>
</dbReference>
<evidence type="ECO:0000256" key="6">
    <source>
        <dbReference type="HAMAP-Rule" id="MF_00966"/>
    </source>
</evidence>
<reference evidence="9 10" key="1">
    <citation type="submission" date="2020-08" db="EMBL/GenBank/DDBJ databases">
        <title>Edaphobacter telluris sp. nov. and Acidobacterium dinghuensis sp. nov., two acidobacteria isolated from forest soil.</title>
        <authorList>
            <person name="Fu J."/>
            <person name="Qiu L."/>
        </authorList>
    </citation>
    <scope>NUCLEOTIDE SEQUENCE [LARGE SCALE GENOMIC DNA]</scope>
    <source>
        <strain evidence="9">4Y35</strain>
    </source>
</reference>
<dbReference type="EC" id="1.1.1.49" evidence="6"/>
<keyword evidence="2 6" id="KW-0313">Glucose metabolism</keyword>
<comment type="caution">
    <text evidence="6">Lacks conserved residue(s) required for the propagation of feature annotation.</text>
</comment>
<keyword evidence="5 6" id="KW-0119">Carbohydrate metabolism</keyword>
<dbReference type="GO" id="GO:0050661">
    <property type="term" value="F:NADP binding"/>
    <property type="evidence" value="ECO:0007669"/>
    <property type="project" value="UniProtKB-UniRule"/>
</dbReference>
<dbReference type="InterPro" id="IPR036291">
    <property type="entry name" value="NAD(P)-bd_dom_sf"/>
</dbReference>
<dbReference type="SUPFAM" id="SSF51735">
    <property type="entry name" value="NAD(P)-binding Rossmann-fold domains"/>
    <property type="match status" value="1"/>
</dbReference>
<keyword evidence="10" id="KW-1185">Reference proteome</keyword>
<evidence type="ECO:0000313" key="10">
    <source>
        <dbReference type="Proteomes" id="UP000515312"/>
    </source>
</evidence>
<feature type="binding site" evidence="6">
    <location>
        <position position="138"/>
    </location>
    <ligand>
        <name>NADP(+)</name>
        <dbReference type="ChEBI" id="CHEBI:58349"/>
    </ligand>
</feature>
<dbReference type="PANTHER" id="PTHR23429">
    <property type="entry name" value="GLUCOSE-6-PHOSPHATE 1-DEHYDROGENASE G6PD"/>
    <property type="match status" value="1"/>
</dbReference>
<feature type="binding site" evidence="6">
    <location>
        <position position="225"/>
    </location>
    <ligand>
        <name>substrate</name>
    </ligand>
</feature>
<keyword evidence="3 6" id="KW-0521">NADP</keyword>
<sequence>MDQTQSDALVFFGATGDLAYKQIFPSLQRLAKRDKLPGPVIGVAKAGWNLDQFKARAKDSVEKHGGADPEGLPKLLNSLRYVDGDYNDPETFKQVRQLLGAAQHPLHYLAIPPSLFGKVIDQLKASGSADGASVVIEKPFGHDEVSARALTAEIDRVFDENHIFRIDHYLGKNSVQNVIFFRFANSFLEPIWNRQYVETVQITMAEKFGIQGRGAFYDPVGAIRDVVQNHLLQVVSNIAMEPPPNPARECLRDERLKVLKSVQVIQKKDVVLGQFKGYHEEAGVKPDSPTETYAALKLHINSWRWRDVPFFIRTGKSLPVTATEVIAKLRQTPPVFSEHLPPQNYVRFRLSPTPAIAFGGSVKEAGERLRGCMVELEAEQKCGTDELLPYEELLEDAMRGNQTWFARKDYVEMAWHLLDPLLADKPSVNVYEPGSWGPAAADELTKDVGGWSNPA</sequence>
<dbReference type="Proteomes" id="UP000515312">
    <property type="component" value="Chromosome"/>
</dbReference>
<evidence type="ECO:0000256" key="3">
    <source>
        <dbReference type="ARBA" id="ARBA00022857"/>
    </source>
</evidence>
<name>A0A7G8BDC3_9BACT</name>
<dbReference type="Gene3D" id="3.40.50.720">
    <property type="entry name" value="NAD(P)-binding Rossmann-like Domain"/>
    <property type="match status" value="1"/>
</dbReference>
<feature type="binding site" evidence="6">
    <location>
        <position position="172"/>
    </location>
    <ligand>
        <name>substrate</name>
    </ligand>
</feature>
<dbReference type="AlphaFoldDB" id="A0A7G8BDC3"/>
<dbReference type="InterPro" id="IPR022675">
    <property type="entry name" value="G6P_DH_C"/>
</dbReference>
<feature type="binding site" evidence="6">
    <location>
        <position position="206"/>
    </location>
    <ligand>
        <name>substrate</name>
    </ligand>
</feature>
<dbReference type="RefSeq" id="WP_186740492.1">
    <property type="nucleotide sequence ID" value="NZ_CP060394.1"/>
</dbReference>
<feature type="binding site" evidence="6">
    <location>
        <position position="168"/>
    </location>
    <ligand>
        <name>substrate</name>
    </ligand>
</feature>
<dbReference type="PANTHER" id="PTHR23429:SF0">
    <property type="entry name" value="GLUCOSE-6-PHOSPHATE 1-DEHYDROGENASE"/>
    <property type="match status" value="1"/>
</dbReference>
<dbReference type="UniPathway" id="UPA00115">
    <property type="reaction ID" value="UER00408"/>
</dbReference>
<dbReference type="PRINTS" id="PR00079">
    <property type="entry name" value="G6PDHDRGNASE"/>
</dbReference>
<dbReference type="Pfam" id="PF00479">
    <property type="entry name" value="G6PD_N"/>
    <property type="match status" value="1"/>
</dbReference>
<dbReference type="SUPFAM" id="SSF55347">
    <property type="entry name" value="Glyceraldehyde-3-phosphate dehydrogenase-like, C-terminal domain"/>
    <property type="match status" value="1"/>
</dbReference>
<evidence type="ECO:0000313" key="9">
    <source>
        <dbReference type="EMBL" id="QNI30543.1"/>
    </source>
</evidence>